<keyword evidence="1" id="KW-0539">Nucleus</keyword>
<sequence length="545" mass="60426">MDQISFATNLTPNNYAEIQNESVQLPEEVVDMEGDTAIPDTYTQRFPAANPEGKAKTMARRRNRKPDGHVGRPPNSFMLFRADFVNKGRLPASMSNLNTQAQLGKIIAQVWHGLPEEERRVWKRRAAIEKAKHALAHPEYQYRPTHAKKKRDADSAEIEEIPDKPAKVRKTKASSKKPPNVKPDNVPGAQVLHFQDDQDGYDSTPEPDSPGQWEGANQRPYVPAVEDSTRRVPMMRVISMPNGTSRQTNPSSSSSYRAAAHAQAVRDCANRPQYRSRLNDYIMQLVGRGLSAEEIEVEAAAWERRETASGNGDDGARTYSDSASESEWDSDDDDTPERSASKYRLVPVPTRSFQPRESFARGEPVGGRDDSESRRGTQTPDSPRPMDQDEQWSPPRSPSPPPSVPSPIGRRESAPSVLHRLAAPEQQQQRQARLSAQWYDGRGQLFLPPPPPPTGRRIAQPSNLPPPVFRPVFGAAVSGPSSATSPPVDQRLRRVEEPLSVQMQRSRSVPSLPPPLRGHDTPPTSGPETSGRLPSFSEGFSSFCV</sequence>
<dbReference type="CDD" id="cd01389">
    <property type="entry name" value="HMG-box_ROX1-like"/>
    <property type="match status" value="1"/>
</dbReference>
<keyword evidence="1" id="KW-0238">DNA-binding</keyword>
<evidence type="ECO:0000259" key="3">
    <source>
        <dbReference type="PROSITE" id="PS50118"/>
    </source>
</evidence>
<evidence type="ECO:0000256" key="1">
    <source>
        <dbReference type="PROSITE-ProRule" id="PRU00267"/>
    </source>
</evidence>
<feature type="compositionally biased region" description="Low complexity" evidence="2">
    <location>
        <begin position="176"/>
        <end position="187"/>
    </location>
</feature>
<feature type="compositionally biased region" description="Acidic residues" evidence="2">
    <location>
        <begin position="324"/>
        <end position="335"/>
    </location>
</feature>
<feature type="region of interest" description="Disordered" evidence="2">
    <location>
        <begin position="135"/>
        <end position="274"/>
    </location>
</feature>
<dbReference type="GO" id="GO:0003677">
    <property type="term" value="F:DNA binding"/>
    <property type="evidence" value="ECO:0007669"/>
    <property type="project" value="UniProtKB-UniRule"/>
</dbReference>
<evidence type="ECO:0000313" key="5">
    <source>
        <dbReference type="Proteomes" id="UP000320762"/>
    </source>
</evidence>
<dbReference type="InterPro" id="IPR036910">
    <property type="entry name" value="HMG_box_dom_sf"/>
</dbReference>
<feature type="region of interest" description="Disordered" evidence="2">
    <location>
        <begin position="303"/>
        <end position="545"/>
    </location>
</feature>
<organism evidence="4 5">
    <name type="scientific">Schizophyllum amplum</name>
    <dbReference type="NCBI Taxonomy" id="97359"/>
    <lineage>
        <taxon>Eukaryota</taxon>
        <taxon>Fungi</taxon>
        <taxon>Dikarya</taxon>
        <taxon>Basidiomycota</taxon>
        <taxon>Agaricomycotina</taxon>
        <taxon>Agaricomycetes</taxon>
        <taxon>Agaricomycetidae</taxon>
        <taxon>Agaricales</taxon>
        <taxon>Schizophyllaceae</taxon>
        <taxon>Schizophyllum</taxon>
    </lineage>
</organism>
<protein>
    <recommendedName>
        <fullName evidence="3">HMG box domain-containing protein</fullName>
    </recommendedName>
</protein>
<dbReference type="InterPro" id="IPR009071">
    <property type="entry name" value="HMG_box_dom"/>
</dbReference>
<comment type="caution">
    <text evidence="4">The sequence shown here is derived from an EMBL/GenBank/DDBJ whole genome shotgun (WGS) entry which is preliminary data.</text>
</comment>
<dbReference type="GO" id="GO:0005634">
    <property type="term" value="C:nucleus"/>
    <property type="evidence" value="ECO:0007669"/>
    <property type="project" value="UniProtKB-UniRule"/>
</dbReference>
<dbReference type="EMBL" id="VDMD01000013">
    <property type="protein sequence ID" value="TRM62307.1"/>
    <property type="molecule type" value="Genomic_DNA"/>
</dbReference>
<keyword evidence="5" id="KW-1185">Reference proteome</keyword>
<accession>A0A550CBZ2</accession>
<dbReference type="Proteomes" id="UP000320762">
    <property type="component" value="Unassembled WGS sequence"/>
</dbReference>
<feature type="compositionally biased region" description="Pro residues" evidence="2">
    <location>
        <begin position="395"/>
        <end position="405"/>
    </location>
</feature>
<feature type="DNA-binding region" description="HMG box" evidence="1">
    <location>
        <begin position="70"/>
        <end position="141"/>
    </location>
</feature>
<feature type="compositionally biased region" description="Polar residues" evidence="2">
    <location>
        <begin position="241"/>
        <end position="250"/>
    </location>
</feature>
<dbReference type="AlphaFoldDB" id="A0A550CBZ2"/>
<evidence type="ECO:0000313" key="4">
    <source>
        <dbReference type="EMBL" id="TRM62307.1"/>
    </source>
</evidence>
<dbReference type="Gene3D" id="1.10.30.10">
    <property type="entry name" value="High mobility group box domain"/>
    <property type="match status" value="1"/>
</dbReference>
<evidence type="ECO:0000256" key="2">
    <source>
        <dbReference type="SAM" id="MobiDB-lite"/>
    </source>
</evidence>
<dbReference type="SMART" id="SM00398">
    <property type="entry name" value="HMG"/>
    <property type="match status" value="1"/>
</dbReference>
<dbReference type="Pfam" id="PF00505">
    <property type="entry name" value="HMG_box"/>
    <property type="match status" value="1"/>
</dbReference>
<feature type="compositionally biased region" description="Low complexity" evidence="2">
    <location>
        <begin position="420"/>
        <end position="437"/>
    </location>
</feature>
<proteinExistence type="predicted"/>
<dbReference type="PROSITE" id="PS50118">
    <property type="entry name" value="HMG_BOX_2"/>
    <property type="match status" value="1"/>
</dbReference>
<name>A0A550CBZ2_9AGAR</name>
<gene>
    <name evidence="4" type="ORF">BD626DRAFT_537639</name>
</gene>
<dbReference type="SUPFAM" id="SSF47095">
    <property type="entry name" value="HMG-box"/>
    <property type="match status" value="1"/>
</dbReference>
<feature type="region of interest" description="Disordered" evidence="2">
    <location>
        <begin position="42"/>
        <end position="74"/>
    </location>
</feature>
<reference evidence="4 5" key="1">
    <citation type="journal article" date="2019" name="New Phytol.">
        <title>Comparative genomics reveals unique wood-decay strategies and fruiting body development in the Schizophyllaceae.</title>
        <authorList>
            <person name="Almasi E."/>
            <person name="Sahu N."/>
            <person name="Krizsan K."/>
            <person name="Balint B."/>
            <person name="Kovacs G.M."/>
            <person name="Kiss B."/>
            <person name="Cseklye J."/>
            <person name="Drula E."/>
            <person name="Henrissat B."/>
            <person name="Nagy I."/>
            <person name="Chovatia M."/>
            <person name="Adam C."/>
            <person name="LaButti K."/>
            <person name="Lipzen A."/>
            <person name="Riley R."/>
            <person name="Grigoriev I.V."/>
            <person name="Nagy L.G."/>
        </authorList>
    </citation>
    <scope>NUCLEOTIDE SEQUENCE [LARGE SCALE GENOMIC DNA]</scope>
    <source>
        <strain evidence="4 5">NL-1724</strain>
    </source>
</reference>
<dbReference type="OrthoDB" id="6247875at2759"/>
<feature type="domain" description="HMG box" evidence="3">
    <location>
        <begin position="70"/>
        <end position="141"/>
    </location>
</feature>
<feature type="compositionally biased region" description="Basic and acidic residues" evidence="2">
    <location>
        <begin position="366"/>
        <end position="375"/>
    </location>
</feature>
<dbReference type="STRING" id="97359.A0A550CBZ2"/>
<feature type="compositionally biased region" description="Low complexity" evidence="2">
    <location>
        <begin position="251"/>
        <end position="263"/>
    </location>
</feature>